<dbReference type="RefSeq" id="YP_010110886.1">
    <property type="nucleotide sequence ID" value="NC_055875.1"/>
</dbReference>
<dbReference type="EMBL" id="MT774382">
    <property type="protein sequence ID" value="QOR58728.1"/>
    <property type="molecule type" value="Genomic_DNA"/>
</dbReference>
<dbReference type="KEGG" id="vg:65129208"/>
<name>A0A7M1RWK2_9CAUD</name>
<evidence type="ECO:0000313" key="2">
    <source>
        <dbReference type="Proteomes" id="UP000593744"/>
    </source>
</evidence>
<accession>A0A7M1RWK2</accession>
<proteinExistence type="predicted"/>
<keyword evidence="2" id="KW-1185">Reference proteome</keyword>
<dbReference type="GeneID" id="65129208"/>
<reference evidence="1 2" key="1">
    <citation type="submission" date="2020-07" db="EMBL/GenBank/DDBJ databases">
        <title>Taxonomic proposal: Crassvirales, a new order of highly abundant and diverse bacterial viruses.</title>
        <authorList>
            <person name="Shkoporov A.N."/>
            <person name="Stockdale S.R."/>
            <person name="Guerin E."/>
            <person name="Ross R.P."/>
            <person name="Hill C."/>
        </authorList>
    </citation>
    <scope>NUCLEOTIDE SEQUENCE [LARGE SCALE GENOMIC DNA]</scope>
</reference>
<dbReference type="Proteomes" id="UP000593744">
    <property type="component" value="Segment"/>
</dbReference>
<organism evidence="1 2">
    <name type="scientific">uncultured phage cr10_1</name>
    <dbReference type="NCBI Taxonomy" id="2772066"/>
    <lineage>
        <taxon>Viruses</taxon>
        <taxon>Duplodnaviria</taxon>
        <taxon>Heunggongvirae</taxon>
        <taxon>Uroviricota</taxon>
        <taxon>Caudoviricetes</taxon>
        <taxon>Crassvirales</taxon>
        <taxon>Suoliviridae</taxon>
        <taxon>Boorivirinae</taxon>
        <taxon>Canhaevirus</taxon>
        <taxon>Canhaevirus hiberniae</taxon>
    </lineage>
</organism>
<evidence type="ECO:0000313" key="1">
    <source>
        <dbReference type="EMBL" id="QOR58728.1"/>
    </source>
</evidence>
<sequence>MMELKKVQGDNIPKVIEYLGMNEWAVRWDIEEVNSEDIHGYAYYELKFNEEPTYDSFVSKVIRTKYSADEEAALKSNMVEQFMNGEIIRSRFEEWQAFQECRNNAKSIGRQIFNI</sequence>
<protein>
    <submittedName>
        <fullName evidence="1">Uncharacterized protein</fullName>
    </submittedName>
</protein>